<evidence type="ECO:0000256" key="3">
    <source>
        <dbReference type="ARBA" id="ARBA00022737"/>
    </source>
</evidence>
<evidence type="ECO:0000313" key="8">
    <source>
        <dbReference type="Proteomes" id="UP001165289"/>
    </source>
</evidence>
<dbReference type="Gene3D" id="2.130.10.10">
    <property type="entry name" value="YVTN repeat-like/Quinoprotein amine dehydrogenase"/>
    <property type="match status" value="2"/>
</dbReference>
<evidence type="ECO:0000256" key="2">
    <source>
        <dbReference type="ARBA" id="ARBA00022574"/>
    </source>
</evidence>
<evidence type="ECO:0000256" key="5">
    <source>
        <dbReference type="SAM" id="Coils"/>
    </source>
</evidence>
<sequence length="585" mass="66406">MATECLNLRPTSGEIQRLLTSLRDRTIRESHPYKELITSHAKLIESNDTLRRKQRELELDISDLQLNLRNVTAESPAKGKGDSRKEANLHQRLMGVKEELNQAISKEKESLNKLVQSREEIDRLKMEQESKDQQLNRLRSTSQDLQDKLRLREIEREEVSRINQTMNDEYQALQMTCCSLEDKLRQLQKDNQELITRWMDVKSRDADRINTMNETENKMRSLAQENELLKSTLDRSQALPKSNGSNEFRPQNLLENIKIRAFSISQKSATPVNSRDLEMPLCMSAFVPSKPSYKWDAHDGCVTAIQFSPTGHLMATGGDDKYVKLWDVAEGRAQVRSTLRGANAGILCIDFDSQEKHLIASSADFACRYWSTTDLRLKLSLTGHTNKAMAVRFMPEYKVISGSHDRTLKLWDLRSKACIRTIFVGSSCNDLVTGESSGNSIISGHTDKKIRFWDPRSDMGSNEMLLQGKVTSLSLSPDGSQLLSCSKDDALRLIDLKMHQVVGTLTADGFRIGMEYSRACFSPDGRFVAAGSVDGSVFIWNVAKAKLETSIREHTKEVTAALWHPSGRYFLTAERSKRCFLWSDQ</sequence>
<evidence type="ECO:0000256" key="1">
    <source>
        <dbReference type="ARBA" id="ARBA00009271"/>
    </source>
</evidence>
<dbReference type="GO" id="GO:0000045">
    <property type="term" value="P:autophagosome assembly"/>
    <property type="evidence" value="ECO:0007669"/>
    <property type="project" value="InterPro"/>
</dbReference>
<dbReference type="InterPro" id="IPR045160">
    <property type="entry name" value="ATG16"/>
</dbReference>
<dbReference type="CDD" id="cd22887">
    <property type="entry name" value="Atg16_CCD"/>
    <property type="match status" value="1"/>
</dbReference>
<accession>A0AAV7JJN0</accession>
<dbReference type="PRINTS" id="PR00320">
    <property type="entry name" value="GPROTEINBRPT"/>
</dbReference>
<dbReference type="PANTHER" id="PTHR19878">
    <property type="entry name" value="AUTOPHAGY PROTEIN 16-LIKE"/>
    <property type="match status" value="1"/>
</dbReference>
<feature type="repeat" description="WD" evidence="4">
    <location>
        <begin position="551"/>
        <end position="585"/>
    </location>
</feature>
<dbReference type="PROSITE" id="PS00678">
    <property type="entry name" value="WD_REPEATS_1"/>
    <property type="match status" value="3"/>
</dbReference>
<dbReference type="Gene3D" id="1.20.5.170">
    <property type="match status" value="1"/>
</dbReference>
<dbReference type="InterPro" id="IPR020472">
    <property type="entry name" value="WD40_PAC1"/>
</dbReference>
<dbReference type="EMBL" id="JAKMXF010000322">
    <property type="protein sequence ID" value="KAI6649049.1"/>
    <property type="molecule type" value="Genomic_DNA"/>
</dbReference>
<dbReference type="SUPFAM" id="SSF50978">
    <property type="entry name" value="WD40 repeat-like"/>
    <property type="match status" value="1"/>
</dbReference>
<dbReference type="PROSITE" id="PS50082">
    <property type="entry name" value="WD_REPEATS_2"/>
    <property type="match status" value="4"/>
</dbReference>
<dbReference type="PROSITE" id="PS50294">
    <property type="entry name" value="WD_REPEATS_REGION"/>
    <property type="match status" value="3"/>
</dbReference>
<feature type="coiled-coil region" evidence="5">
    <location>
        <begin position="212"/>
        <end position="239"/>
    </location>
</feature>
<dbReference type="GO" id="GO:0000421">
    <property type="term" value="C:autophagosome membrane"/>
    <property type="evidence" value="ECO:0007669"/>
    <property type="project" value="TreeGrafter"/>
</dbReference>
<feature type="domain" description="Autophagy-related protein 16" evidence="6">
    <location>
        <begin position="18"/>
        <end position="210"/>
    </location>
</feature>
<keyword evidence="5" id="KW-0175">Coiled coil</keyword>
<dbReference type="GO" id="GO:0034274">
    <property type="term" value="C:Atg12-Atg5-Atg16 complex"/>
    <property type="evidence" value="ECO:0007669"/>
    <property type="project" value="TreeGrafter"/>
</dbReference>
<dbReference type="CDD" id="cd00200">
    <property type="entry name" value="WD40"/>
    <property type="match status" value="1"/>
</dbReference>
<feature type="repeat" description="WD" evidence="4">
    <location>
        <begin position="295"/>
        <end position="336"/>
    </location>
</feature>
<dbReference type="InterPro" id="IPR013923">
    <property type="entry name" value="Autophagy-rel_prot_16_dom"/>
</dbReference>
<dbReference type="Proteomes" id="UP001165289">
    <property type="component" value="Unassembled WGS sequence"/>
</dbReference>
<gene>
    <name evidence="7" type="ORF">LOD99_6772</name>
</gene>
<keyword evidence="2 4" id="KW-0853">WD repeat</keyword>
<dbReference type="InterPro" id="IPR019775">
    <property type="entry name" value="WD40_repeat_CS"/>
</dbReference>
<protein>
    <submittedName>
        <fullName evidence="7">Autophagy-related protein 16-1-like</fullName>
    </submittedName>
</protein>
<proteinExistence type="inferred from homology"/>
<reference evidence="7 8" key="1">
    <citation type="journal article" date="2023" name="BMC Biol.">
        <title>The compact genome of the sponge Oopsacas minuta (Hexactinellida) is lacking key metazoan core genes.</title>
        <authorList>
            <person name="Santini S."/>
            <person name="Schenkelaars Q."/>
            <person name="Jourda C."/>
            <person name="Duchesne M."/>
            <person name="Belahbib H."/>
            <person name="Rocher C."/>
            <person name="Selva M."/>
            <person name="Riesgo A."/>
            <person name="Vervoort M."/>
            <person name="Leys S.P."/>
            <person name="Kodjabachian L."/>
            <person name="Le Bivic A."/>
            <person name="Borchiellini C."/>
            <person name="Claverie J.M."/>
            <person name="Renard E."/>
        </authorList>
    </citation>
    <scope>NUCLEOTIDE SEQUENCE [LARGE SCALE GENOMIC DNA]</scope>
    <source>
        <strain evidence="7">SPO-2</strain>
    </source>
</reference>
<keyword evidence="3" id="KW-0677">Repeat</keyword>
<dbReference type="InterPro" id="IPR036322">
    <property type="entry name" value="WD40_repeat_dom_sf"/>
</dbReference>
<dbReference type="Pfam" id="PF08614">
    <property type="entry name" value="ATG16"/>
    <property type="match status" value="1"/>
</dbReference>
<dbReference type="PANTHER" id="PTHR19878:SF8">
    <property type="entry name" value="AUTOPHAGY-RELATED 16, ISOFORM F"/>
    <property type="match status" value="1"/>
</dbReference>
<feature type="repeat" description="WD" evidence="4">
    <location>
        <begin position="381"/>
        <end position="421"/>
    </location>
</feature>
<dbReference type="SMART" id="SM00320">
    <property type="entry name" value="WD40"/>
    <property type="match status" value="7"/>
</dbReference>
<dbReference type="GO" id="GO:0043495">
    <property type="term" value="F:protein-membrane adaptor activity"/>
    <property type="evidence" value="ECO:0007669"/>
    <property type="project" value="TreeGrafter"/>
</dbReference>
<dbReference type="Pfam" id="PF00400">
    <property type="entry name" value="WD40"/>
    <property type="match status" value="6"/>
</dbReference>
<dbReference type="InterPro" id="IPR001680">
    <property type="entry name" value="WD40_rpt"/>
</dbReference>
<name>A0AAV7JJN0_9METZ</name>
<dbReference type="GO" id="GO:0034045">
    <property type="term" value="C:phagophore assembly site membrane"/>
    <property type="evidence" value="ECO:0007669"/>
    <property type="project" value="TreeGrafter"/>
</dbReference>
<feature type="repeat" description="WD" evidence="4">
    <location>
        <begin position="521"/>
        <end position="550"/>
    </location>
</feature>
<dbReference type="InterPro" id="IPR015943">
    <property type="entry name" value="WD40/YVTN_repeat-like_dom_sf"/>
</dbReference>
<evidence type="ECO:0000256" key="4">
    <source>
        <dbReference type="PROSITE-ProRule" id="PRU00221"/>
    </source>
</evidence>
<comment type="caution">
    <text evidence="7">The sequence shown here is derived from an EMBL/GenBank/DDBJ whole genome shotgun (WGS) entry which is preliminary data.</text>
</comment>
<evidence type="ECO:0000313" key="7">
    <source>
        <dbReference type="EMBL" id="KAI6649049.1"/>
    </source>
</evidence>
<keyword evidence="8" id="KW-1185">Reference proteome</keyword>
<comment type="similarity">
    <text evidence="1">Belongs to the WD repeat ATG16 family.</text>
</comment>
<dbReference type="AlphaFoldDB" id="A0AAV7JJN0"/>
<evidence type="ECO:0000259" key="6">
    <source>
        <dbReference type="Pfam" id="PF08614"/>
    </source>
</evidence>
<organism evidence="7 8">
    <name type="scientific">Oopsacas minuta</name>
    <dbReference type="NCBI Taxonomy" id="111878"/>
    <lineage>
        <taxon>Eukaryota</taxon>
        <taxon>Metazoa</taxon>
        <taxon>Porifera</taxon>
        <taxon>Hexactinellida</taxon>
        <taxon>Hexasterophora</taxon>
        <taxon>Lyssacinosida</taxon>
        <taxon>Leucopsacidae</taxon>
        <taxon>Oopsacas</taxon>
    </lineage>
</organism>
<feature type="coiled-coil region" evidence="5">
    <location>
        <begin position="47"/>
        <end position="148"/>
    </location>
</feature>